<feature type="transmembrane region" description="Helical" evidence="6">
    <location>
        <begin position="414"/>
        <end position="435"/>
    </location>
</feature>
<dbReference type="Proteomes" id="UP001302696">
    <property type="component" value="Chromosome"/>
</dbReference>
<keyword evidence="4 6" id="KW-1133">Transmembrane helix</keyword>
<feature type="transmembrane region" description="Helical" evidence="6">
    <location>
        <begin position="30"/>
        <end position="59"/>
    </location>
</feature>
<sequence>MSKTGKFADLFVRKEVNTDMFKKTGLDKTLSAFSLTTMGVGAIVGAGIFITPGIIAASYSGPGVWLSYLVAAVVCSLAALCYSEFSSTIPLAGSAYTYIYAVFGELIAWILGWALISEYLFAVSSVAVSWSAYFQNILAGFNIHLPAIFRAAYGTAGSPRALFDLPAFLITMIIAYLLVQGVRESAKVNAVMVILKIAVIVLFIVVAAFYIRPANYSPMLPFGAKGVIRGAAVAFYAYIGFDAVSTASEEVKNPKRDMPIGIVSSLIVASVLYILLSVVLVGVVHYTKLNVADPVAFALHFIHQNWVAGIVSLGAVVGMTTVLIVMLYGGTRLIFAISRDGLLPSALHKLNPQTHVPTINTWALGFIASVFAGIIPLTKIAELVNIGTLFAFAMVSLGVVFLRKDRRFRDLPKSFEVPFYPVIPIISFLACIYLMLQLASFTWMMFGIWLVIGLIVYFGYGFSHSHARQNEEK</sequence>
<feature type="transmembrane region" description="Helical" evidence="6">
    <location>
        <begin position="191"/>
        <end position="211"/>
    </location>
</feature>
<dbReference type="RefSeq" id="WP_323709087.1">
    <property type="nucleotide sequence ID" value="NZ_CP104778.1"/>
</dbReference>
<gene>
    <name evidence="7" type="ORF">N6G96_03835</name>
</gene>
<evidence type="ECO:0000313" key="8">
    <source>
        <dbReference type="Proteomes" id="UP001302696"/>
    </source>
</evidence>
<dbReference type="PANTHER" id="PTHR43243:SF4">
    <property type="entry name" value="CATIONIC AMINO ACID TRANSPORTER 4"/>
    <property type="match status" value="1"/>
</dbReference>
<protein>
    <submittedName>
        <fullName evidence="7">Amino acid permease</fullName>
    </submittedName>
</protein>
<feature type="transmembrane region" description="Helical" evidence="6">
    <location>
        <begin position="128"/>
        <end position="149"/>
    </location>
</feature>
<dbReference type="Gene3D" id="1.20.1740.10">
    <property type="entry name" value="Amino acid/polyamine transporter I"/>
    <property type="match status" value="1"/>
</dbReference>
<feature type="transmembrane region" description="Helical" evidence="6">
    <location>
        <begin position="95"/>
        <end position="116"/>
    </location>
</feature>
<feature type="transmembrane region" description="Helical" evidence="6">
    <location>
        <begin position="383"/>
        <end position="402"/>
    </location>
</feature>
<accession>A0ABZ0Q7N6</accession>
<evidence type="ECO:0000256" key="3">
    <source>
        <dbReference type="ARBA" id="ARBA00022692"/>
    </source>
</evidence>
<dbReference type="EMBL" id="CP104778">
    <property type="protein sequence ID" value="WPC22354.1"/>
    <property type="molecule type" value="Genomic_DNA"/>
</dbReference>
<comment type="subcellular location">
    <subcellularLocation>
        <location evidence="1">Membrane</location>
        <topology evidence="1">Multi-pass membrane protein</topology>
    </subcellularLocation>
</comment>
<dbReference type="InterPro" id="IPR002293">
    <property type="entry name" value="AA/rel_permease1"/>
</dbReference>
<dbReference type="Pfam" id="PF13520">
    <property type="entry name" value="AA_permease_2"/>
    <property type="match status" value="1"/>
</dbReference>
<dbReference type="PANTHER" id="PTHR43243">
    <property type="entry name" value="INNER MEMBRANE TRANSPORTER YGJI-RELATED"/>
    <property type="match status" value="1"/>
</dbReference>
<keyword evidence="2" id="KW-0813">Transport</keyword>
<evidence type="ECO:0000256" key="1">
    <source>
        <dbReference type="ARBA" id="ARBA00004141"/>
    </source>
</evidence>
<feature type="transmembrane region" description="Helical" evidence="6">
    <location>
        <begin position="441"/>
        <end position="460"/>
    </location>
</feature>
<feature type="transmembrane region" description="Helical" evidence="6">
    <location>
        <begin position="161"/>
        <end position="179"/>
    </location>
</feature>
<dbReference type="PIRSF" id="PIRSF006060">
    <property type="entry name" value="AA_transporter"/>
    <property type="match status" value="1"/>
</dbReference>
<reference evidence="8" key="1">
    <citation type="submission" date="2024-06" db="EMBL/GenBank/DDBJ databases">
        <authorList>
            <person name="Chang H.C."/>
            <person name="Mun S.Y."/>
        </authorList>
    </citation>
    <scope>NUCLEOTIDE SEQUENCE [LARGE SCALE GENOMIC DNA]</scope>
    <source>
        <strain evidence="8">KT1</strain>
    </source>
</reference>
<evidence type="ECO:0000256" key="6">
    <source>
        <dbReference type="SAM" id="Phobius"/>
    </source>
</evidence>
<evidence type="ECO:0000256" key="5">
    <source>
        <dbReference type="ARBA" id="ARBA00023136"/>
    </source>
</evidence>
<evidence type="ECO:0000256" key="2">
    <source>
        <dbReference type="ARBA" id="ARBA00022448"/>
    </source>
</evidence>
<feature type="transmembrane region" description="Helical" evidence="6">
    <location>
        <begin position="262"/>
        <end position="286"/>
    </location>
</feature>
<keyword evidence="3 6" id="KW-0812">Transmembrane</keyword>
<feature type="transmembrane region" description="Helical" evidence="6">
    <location>
        <begin position="65"/>
        <end position="83"/>
    </location>
</feature>
<keyword evidence="8" id="KW-1185">Reference proteome</keyword>
<feature type="transmembrane region" description="Helical" evidence="6">
    <location>
        <begin position="306"/>
        <end position="329"/>
    </location>
</feature>
<proteinExistence type="predicted"/>
<feature type="transmembrane region" description="Helical" evidence="6">
    <location>
        <begin position="359"/>
        <end position="377"/>
    </location>
</feature>
<evidence type="ECO:0000313" key="7">
    <source>
        <dbReference type="EMBL" id="WPC22354.1"/>
    </source>
</evidence>
<keyword evidence="5 6" id="KW-0472">Membrane</keyword>
<organism evidence="7 8">
    <name type="scientific">Pediococcus inopinatus</name>
    <dbReference type="NCBI Taxonomy" id="114090"/>
    <lineage>
        <taxon>Bacteria</taxon>
        <taxon>Bacillati</taxon>
        <taxon>Bacillota</taxon>
        <taxon>Bacilli</taxon>
        <taxon>Lactobacillales</taxon>
        <taxon>Lactobacillaceae</taxon>
        <taxon>Pediococcus</taxon>
    </lineage>
</organism>
<name>A0ABZ0Q7N6_9LACO</name>
<evidence type="ECO:0000256" key="4">
    <source>
        <dbReference type="ARBA" id="ARBA00022989"/>
    </source>
</evidence>